<organism evidence="2 3">
    <name type="scientific">Maridesulfovibrio salexigens (strain ATCC 14822 / DSM 2638 / NCIMB 8403 / VKM B-1763)</name>
    <name type="common">Desulfovibrio salexigens</name>
    <dbReference type="NCBI Taxonomy" id="526222"/>
    <lineage>
        <taxon>Bacteria</taxon>
        <taxon>Pseudomonadati</taxon>
        <taxon>Thermodesulfobacteriota</taxon>
        <taxon>Desulfovibrionia</taxon>
        <taxon>Desulfovibrionales</taxon>
        <taxon>Desulfovibrionaceae</taxon>
        <taxon>Maridesulfovibrio</taxon>
    </lineage>
</organism>
<dbReference type="SUPFAM" id="SSF160719">
    <property type="entry name" value="gpW/gp25-like"/>
    <property type="match status" value="1"/>
</dbReference>
<dbReference type="Gene3D" id="3.10.450.40">
    <property type="match status" value="1"/>
</dbReference>
<dbReference type="AlphaFoldDB" id="C6BVX9"/>
<dbReference type="OrthoDB" id="9802846at2"/>
<reference evidence="2 3" key="1">
    <citation type="submission" date="2009-06" db="EMBL/GenBank/DDBJ databases">
        <title>Complete sequence of Desulfovibrio salexigens DSM 2638.</title>
        <authorList>
            <consortium name="US DOE Joint Genome Institute"/>
            <person name="Lucas S."/>
            <person name="Copeland A."/>
            <person name="Lapidus A."/>
            <person name="Glavina del Rio T."/>
            <person name="Tice H."/>
            <person name="Bruce D."/>
            <person name="Goodwin L."/>
            <person name="Pitluck S."/>
            <person name="Munk A.C."/>
            <person name="Brettin T."/>
            <person name="Detter J.C."/>
            <person name="Han C."/>
            <person name="Tapia R."/>
            <person name="Larimer F."/>
            <person name="Land M."/>
            <person name="Hauser L."/>
            <person name="Kyrpides N."/>
            <person name="Anderson I."/>
            <person name="Wall J.D."/>
            <person name="Arkin A.P."/>
            <person name="Dehal P."/>
            <person name="Chivian D."/>
            <person name="Giles B."/>
            <person name="Hazen T.C."/>
        </authorList>
    </citation>
    <scope>NUCLEOTIDE SEQUENCE [LARGE SCALE GENOMIC DNA]</scope>
    <source>
        <strain evidence="3">ATCC 14822 / DSM 2638 / NCIMB 8403 / VKM B-1763</strain>
    </source>
</reference>
<accession>C6BVX9</accession>
<dbReference type="Proteomes" id="UP000002601">
    <property type="component" value="Chromosome"/>
</dbReference>
<dbReference type="HOGENOM" id="CLU_133204_1_1_7"/>
<gene>
    <name evidence="2" type="ordered locus">Desal_2122</name>
</gene>
<protein>
    <submittedName>
        <fullName evidence="2">GPW/gp25 family protein</fullName>
    </submittedName>
</protein>
<evidence type="ECO:0000259" key="1">
    <source>
        <dbReference type="Pfam" id="PF04965"/>
    </source>
</evidence>
<sequence>MNGVNAVTGEALGGIAHLKQSISRILTTPIGSRVVRRDFGSRLFKLVDRPQDKNFAIEVFSAVAEALDKWEPRYKLTKIAIVSANADGNIVIDLEGKYLPNGEEIKLEGVRAA</sequence>
<dbReference type="EMBL" id="CP001649">
    <property type="protein sequence ID" value="ACS80182.1"/>
    <property type="molecule type" value="Genomic_DNA"/>
</dbReference>
<name>C6BVX9_MARSD</name>
<dbReference type="eggNOG" id="COG3628">
    <property type="taxonomic scope" value="Bacteria"/>
</dbReference>
<keyword evidence="3" id="KW-1185">Reference proteome</keyword>
<dbReference type="RefSeq" id="WP_015851998.1">
    <property type="nucleotide sequence ID" value="NC_012881.1"/>
</dbReference>
<dbReference type="InterPro" id="IPR007048">
    <property type="entry name" value="IraD/Gp25-like"/>
</dbReference>
<feature type="domain" description="IraD/Gp25-like" evidence="1">
    <location>
        <begin position="16"/>
        <end position="95"/>
    </location>
</feature>
<dbReference type="KEGG" id="dsa:Desal_2122"/>
<evidence type="ECO:0000313" key="2">
    <source>
        <dbReference type="EMBL" id="ACS80182.1"/>
    </source>
</evidence>
<dbReference type="Pfam" id="PF04965">
    <property type="entry name" value="GPW_gp25"/>
    <property type="match status" value="1"/>
</dbReference>
<evidence type="ECO:0000313" key="3">
    <source>
        <dbReference type="Proteomes" id="UP000002601"/>
    </source>
</evidence>
<dbReference type="STRING" id="526222.Desal_2122"/>
<proteinExistence type="predicted"/>